<organism evidence="6 7">
    <name type="scientific">Turicibacter sanguinis</name>
    <dbReference type="NCBI Taxonomy" id="154288"/>
    <lineage>
        <taxon>Bacteria</taxon>
        <taxon>Bacillati</taxon>
        <taxon>Bacillota</taxon>
        <taxon>Erysipelotrichia</taxon>
        <taxon>Erysipelotrichales</taxon>
        <taxon>Turicibacteraceae</taxon>
        <taxon>Turicibacter</taxon>
    </lineage>
</organism>
<dbReference type="PIRSF" id="PIRSF006483">
    <property type="entry name" value="Membrane_protein_YitT"/>
    <property type="match status" value="1"/>
</dbReference>
<evidence type="ECO:0000256" key="2">
    <source>
        <dbReference type="ARBA" id="ARBA00022475"/>
    </source>
</evidence>
<dbReference type="GeneID" id="60059115"/>
<dbReference type="Pfam" id="PF10035">
    <property type="entry name" value="DUF2179"/>
    <property type="match status" value="1"/>
</dbReference>
<sequence>MSQKLLKQLLLISLGTALMAFGIINFAITNHMAEGGFTGITIILFHVFGISTAVSNLLLNIPMLIIGYKQFSKKGFWLTIFGTVMLSVFLRIFEMIGHIIPPLPNDMILAAIGMGVFVGSGLGIIFNAGGTTGGVDIIAKIIKDKLDIPMSRTMFTFDAIVITISLIIFLSFTNAIYTIIGLYIAAIIIGKFQEGFQAGHKVLIISNNYEQIAAAIHTKMNRGATFIHGMGTYNKNDKVIVMTIINKRELSSLKELIYKIDPQAFVTVSHVYETLGEGFTFDSNGIPYFD</sequence>
<dbReference type="GO" id="GO:0005886">
    <property type="term" value="C:plasma membrane"/>
    <property type="evidence" value="ECO:0007669"/>
    <property type="project" value="UniProtKB-SubCell"/>
</dbReference>
<name>A0A173T2Y1_9FIRM</name>
<dbReference type="PANTHER" id="PTHR33545:SF10">
    <property type="entry name" value="UPF0750 MEMBRANE PROTEIN YPJC"/>
    <property type="match status" value="1"/>
</dbReference>
<keyword evidence="4" id="KW-1133">Transmembrane helix</keyword>
<dbReference type="InterPro" id="IPR051461">
    <property type="entry name" value="UPF0750_membrane"/>
</dbReference>
<dbReference type="OrthoDB" id="3180973at2"/>
<dbReference type="Proteomes" id="UP000487649">
    <property type="component" value="Unassembled WGS sequence"/>
</dbReference>
<dbReference type="Pfam" id="PF02588">
    <property type="entry name" value="YitT_membrane"/>
    <property type="match status" value="1"/>
</dbReference>
<evidence type="ECO:0000256" key="3">
    <source>
        <dbReference type="ARBA" id="ARBA00022692"/>
    </source>
</evidence>
<keyword evidence="5" id="KW-0472">Membrane</keyword>
<evidence type="ECO:0000256" key="4">
    <source>
        <dbReference type="ARBA" id="ARBA00022989"/>
    </source>
</evidence>
<protein>
    <submittedName>
        <fullName evidence="6">DUF2179 domain-containing protein</fullName>
    </submittedName>
</protein>
<dbReference type="Gene3D" id="3.30.70.120">
    <property type="match status" value="1"/>
</dbReference>
<evidence type="ECO:0000313" key="6">
    <source>
        <dbReference type="EMBL" id="MTK20347.1"/>
    </source>
</evidence>
<reference evidence="6 7" key="1">
    <citation type="journal article" date="2019" name="Nat. Med.">
        <title>A library of human gut bacterial isolates paired with longitudinal multiomics data enables mechanistic microbiome research.</title>
        <authorList>
            <person name="Poyet M."/>
            <person name="Groussin M."/>
            <person name="Gibbons S.M."/>
            <person name="Avila-Pacheco J."/>
            <person name="Jiang X."/>
            <person name="Kearney S.M."/>
            <person name="Perrotta A.R."/>
            <person name="Berdy B."/>
            <person name="Zhao S."/>
            <person name="Lieberman T.D."/>
            <person name="Swanson P.K."/>
            <person name="Smith M."/>
            <person name="Roesemann S."/>
            <person name="Alexander J.E."/>
            <person name="Rich S.A."/>
            <person name="Livny J."/>
            <person name="Vlamakis H."/>
            <person name="Clish C."/>
            <person name="Bullock K."/>
            <person name="Deik A."/>
            <person name="Scott J."/>
            <person name="Pierce K.A."/>
            <person name="Xavier R.J."/>
            <person name="Alm E.J."/>
        </authorList>
    </citation>
    <scope>NUCLEOTIDE SEQUENCE [LARGE SCALE GENOMIC DNA]</scope>
    <source>
        <strain evidence="6 7">BIOML-A198</strain>
    </source>
</reference>
<accession>A0A173T2Y1</accession>
<comment type="subcellular location">
    <subcellularLocation>
        <location evidence="1">Cell membrane</location>
        <topology evidence="1">Multi-pass membrane protein</topology>
    </subcellularLocation>
</comment>
<dbReference type="RefSeq" id="WP_006785415.1">
    <property type="nucleotide sequence ID" value="NZ_CABJBH010000007.1"/>
</dbReference>
<evidence type="ECO:0000256" key="5">
    <source>
        <dbReference type="ARBA" id="ARBA00023136"/>
    </source>
</evidence>
<evidence type="ECO:0000313" key="7">
    <source>
        <dbReference type="Proteomes" id="UP000487649"/>
    </source>
</evidence>
<dbReference type="InterPro" id="IPR003740">
    <property type="entry name" value="YitT"/>
</dbReference>
<comment type="caution">
    <text evidence="6">The sequence shown here is derived from an EMBL/GenBank/DDBJ whole genome shotgun (WGS) entry which is preliminary data.</text>
</comment>
<dbReference type="CDD" id="cd16380">
    <property type="entry name" value="YitT_C"/>
    <property type="match status" value="1"/>
</dbReference>
<keyword evidence="2" id="KW-1003">Cell membrane</keyword>
<dbReference type="EMBL" id="WMQE01000004">
    <property type="protein sequence ID" value="MTK20347.1"/>
    <property type="molecule type" value="Genomic_DNA"/>
</dbReference>
<gene>
    <name evidence="6" type="ORF">GMA92_02690</name>
</gene>
<dbReference type="InterPro" id="IPR015867">
    <property type="entry name" value="N-reg_PII/ATP_PRibTrfase_C"/>
</dbReference>
<keyword evidence="3" id="KW-0812">Transmembrane</keyword>
<evidence type="ECO:0000256" key="1">
    <source>
        <dbReference type="ARBA" id="ARBA00004651"/>
    </source>
</evidence>
<dbReference type="PANTHER" id="PTHR33545">
    <property type="entry name" value="UPF0750 MEMBRANE PROTEIN YITT-RELATED"/>
    <property type="match status" value="1"/>
</dbReference>
<dbReference type="InterPro" id="IPR019264">
    <property type="entry name" value="DUF2179"/>
</dbReference>
<proteinExistence type="predicted"/>
<dbReference type="AlphaFoldDB" id="A0A173T2Y1"/>